<sequence>MPRTQAFARDDVVRAARALFWRSGYDNTSIPELEQATGLSRSSIYNTFGSKRGLFDAAVRSYFDEILRPRLGPLQAETVEPHAVLEYLDGMRQAFEQAGSLPATCGCLLINAAGAPIGQDAAVAGIIAEYRSELRAAIERGIEAHSPGLPGERTSQLADVVTGLIIAAFALIRVAPAEAAASLGTARDLICPAGAA</sequence>
<dbReference type="EMBL" id="BAABCJ010000001">
    <property type="protein sequence ID" value="GAA3691949.1"/>
    <property type="molecule type" value="Genomic_DNA"/>
</dbReference>
<dbReference type="InterPro" id="IPR009057">
    <property type="entry name" value="Homeodomain-like_sf"/>
</dbReference>
<evidence type="ECO:0000256" key="2">
    <source>
        <dbReference type="ARBA" id="ARBA00023125"/>
    </source>
</evidence>
<keyword evidence="7" id="KW-1185">Reference proteome</keyword>
<dbReference type="InterPro" id="IPR036271">
    <property type="entry name" value="Tet_transcr_reg_TetR-rel_C_sf"/>
</dbReference>
<evidence type="ECO:0000313" key="7">
    <source>
        <dbReference type="Proteomes" id="UP001501536"/>
    </source>
</evidence>
<name>A0ABP7CP59_9MICC</name>
<comment type="caution">
    <text evidence="6">The sequence shown here is derived from an EMBL/GenBank/DDBJ whole genome shotgun (WGS) entry which is preliminary data.</text>
</comment>
<dbReference type="InterPro" id="IPR001647">
    <property type="entry name" value="HTH_TetR"/>
</dbReference>
<dbReference type="Pfam" id="PF00440">
    <property type="entry name" value="TetR_N"/>
    <property type="match status" value="1"/>
</dbReference>
<evidence type="ECO:0000256" key="3">
    <source>
        <dbReference type="ARBA" id="ARBA00023163"/>
    </source>
</evidence>
<keyword evidence="2 4" id="KW-0238">DNA-binding</keyword>
<dbReference type="PRINTS" id="PR00455">
    <property type="entry name" value="HTHTETR"/>
</dbReference>
<dbReference type="PANTHER" id="PTHR47506">
    <property type="entry name" value="TRANSCRIPTIONAL REGULATORY PROTEIN"/>
    <property type="match status" value="1"/>
</dbReference>
<proteinExistence type="predicted"/>
<dbReference type="PROSITE" id="PS50977">
    <property type="entry name" value="HTH_TETR_2"/>
    <property type="match status" value="1"/>
</dbReference>
<feature type="DNA-binding region" description="H-T-H motif" evidence="4">
    <location>
        <begin position="29"/>
        <end position="48"/>
    </location>
</feature>
<dbReference type="Gene3D" id="1.10.357.10">
    <property type="entry name" value="Tetracycline Repressor, domain 2"/>
    <property type="match status" value="1"/>
</dbReference>
<dbReference type="RefSeq" id="WP_344878255.1">
    <property type="nucleotide sequence ID" value="NZ_BAABCJ010000001.1"/>
</dbReference>
<accession>A0ABP7CP59</accession>
<dbReference type="PANTHER" id="PTHR47506:SF1">
    <property type="entry name" value="HTH-TYPE TRANSCRIPTIONAL REGULATOR YJDC"/>
    <property type="match status" value="1"/>
</dbReference>
<evidence type="ECO:0000256" key="1">
    <source>
        <dbReference type="ARBA" id="ARBA00023015"/>
    </source>
</evidence>
<evidence type="ECO:0000259" key="5">
    <source>
        <dbReference type="PROSITE" id="PS50977"/>
    </source>
</evidence>
<feature type="domain" description="HTH tetR-type" evidence="5">
    <location>
        <begin position="6"/>
        <end position="66"/>
    </location>
</feature>
<dbReference type="Proteomes" id="UP001501536">
    <property type="component" value="Unassembled WGS sequence"/>
</dbReference>
<evidence type="ECO:0000313" key="6">
    <source>
        <dbReference type="EMBL" id="GAA3691949.1"/>
    </source>
</evidence>
<gene>
    <name evidence="6" type="ORF">GCM10022377_00370</name>
</gene>
<dbReference type="SUPFAM" id="SSF46689">
    <property type="entry name" value="Homeodomain-like"/>
    <property type="match status" value="1"/>
</dbReference>
<keyword evidence="3" id="KW-0804">Transcription</keyword>
<evidence type="ECO:0000256" key="4">
    <source>
        <dbReference type="PROSITE-ProRule" id="PRU00335"/>
    </source>
</evidence>
<dbReference type="SUPFAM" id="SSF48498">
    <property type="entry name" value="Tetracyclin repressor-like, C-terminal domain"/>
    <property type="match status" value="1"/>
</dbReference>
<keyword evidence="1" id="KW-0805">Transcription regulation</keyword>
<organism evidence="6 7">
    <name type="scientific">Zhihengliuella alba</name>
    <dbReference type="NCBI Taxonomy" id="547018"/>
    <lineage>
        <taxon>Bacteria</taxon>
        <taxon>Bacillati</taxon>
        <taxon>Actinomycetota</taxon>
        <taxon>Actinomycetes</taxon>
        <taxon>Micrococcales</taxon>
        <taxon>Micrococcaceae</taxon>
        <taxon>Zhihengliuella</taxon>
    </lineage>
</organism>
<reference evidence="7" key="1">
    <citation type="journal article" date="2019" name="Int. J. Syst. Evol. Microbiol.">
        <title>The Global Catalogue of Microorganisms (GCM) 10K type strain sequencing project: providing services to taxonomists for standard genome sequencing and annotation.</title>
        <authorList>
            <consortium name="The Broad Institute Genomics Platform"/>
            <consortium name="The Broad Institute Genome Sequencing Center for Infectious Disease"/>
            <person name="Wu L."/>
            <person name="Ma J."/>
        </authorList>
    </citation>
    <scope>NUCLEOTIDE SEQUENCE [LARGE SCALE GENOMIC DNA]</scope>
    <source>
        <strain evidence="7">JCM 16961</strain>
    </source>
</reference>
<protein>
    <submittedName>
        <fullName evidence="6">TetR family transcriptional regulator C-terminal domain-containing protein</fullName>
    </submittedName>
</protein>